<evidence type="ECO:0000259" key="1">
    <source>
        <dbReference type="Pfam" id="PF03448"/>
    </source>
</evidence>
<comment type="caution">
    <text evidence="2">The sequence shown here is derived from an EMBL/GenBank/DDBJ whole genome shotgun (WGS) entry which is preliminary data.</text>
</comment>
<evidence type="ECO:0000313" key="3">
    <source>
        <dbReference type="Proteomes" id="UP000029858"/>
    </source>
</evidence>
<dbReference type="AlphaFoldDB" id="A0A099G9Y7"/>
<dbReference type="Pfam" id="PF03448">
    <property type="entry name" value="MgtE_N"/>
    <property type="match status" value="1"/>
</dbReference>
<organism evidence="2 3">
    <name type="scientific">Paracoccus sanguinis</name>
    <dbReference type="NCBI Taxonomy" id="1545044"/>
    <lineage>
        <taxon>Bacteria</taxon>
        <taxon>Pseudomonadati</taxon>
        <taxon>Pseudomonadota</taxon>
        <taxon>Alphaproteobacteria</taxon>
        <taxon>Rhodobacterales</taxon>
        <taxon>Paracoccaceae</taxon>
        <taxon>Paracoccus</taxon>
    </lineage>
</organism>
<dbReference type="EMBL" id="JRKQ01000122">
    <property type="protein sequence ID" value="KGJ19675.1"/>
    <property type="molecule type" value="Genomic_DNA"/>
</dbReference>
<reference evidence="2 3" key="2">
    <citation type="submission" date="2014-10" db="EMBL/GenBank/DDBJ databases">
        <title>Paracoccus sanguinis sp. nov., isolated from clinical specimens of New York State patients.</title>
        <authorList>
            <person name="Mingle L.A."/>
            <person name="Cole J.A."/>
            <person name="Lapierre P."/>
            <person name="Musser K.A."/>
        </authorList>
    </citation>
    <scope>NUCLEOTIDE SEQUENCE [LARGE SCALE GENOMIC DNA]</scope>
    <source>
        <strain evidence="2 3">5503</strain>
    </source>
</reference>
<accession>A0A099G9Y7</accession>
<reference evidence="2 3" key="1">
    <citation type="submission" date="2014-09" db="EMBL/GenBank/DDBJ databases">
        <authorList>
            <person name="McGinnis J.M."/>
            <person name="Wolfgang W.J."/>
        </authorList>
    </citation>
    <scope>NUCLEOTIDE SEQUENCE [LARGE SCALE GENOMIC DNA]</scope>
    <source>
        <strain evidence="2 3">5503</strain>
    </source>
</reference>
<dbReference type="SUPFAM" id="SSF158791">
    <property type="entry name" value="MgtE N-terminal domain-like"/>
    <property type="match status" value="1"/>
</dbReference>
<name>A0A099G9Y7_9RHOB</name>
<dbReference type="RefSeq" id="WP_036712011.1">
    <property type="nucleotide sequence ID" value="NZ_JRKQ01000122.1"/>
</dbReference>
<dbReference type="Gene3D" id="1.10.220.30">
    <property type="match status" value="1"/>
</dbReference>
<evidence type="ECO:0000313" key="2">
    <source>
        <dbReference type="EMBL" id="KGJ19675.1"/>
    </source>
</evidence>
<sequence length="177" mass="18191">MSSPVLWAAALSIAGLAALAGQSWLGPLTAQAAPAALLDGCTDVPEAMALADRLRQRGIAVDRALADLDRRKQELAAAEARIKTRLDALKAAKAALSDARGARADGTAAGIERLIAVYDAMKPAEAATILAALPPDFAAEILMRVQPETGARIIARIDPGQAAVLTAHMGARRPTGG</sequence>
<feature type="domain" description="Magnesium transporter MgtE intracellular" evidence="1">
    <location>
        <begin position="114"/>
        <end position="169"/>
    </location>
</feature>
<dbReference type="InterPro" id="IPR006668">
    <property type="entry name" value="Mg_transptr_MgtE_intracell_dom"/>
</dbReference>
<protein>
    <recommendedName>
        <fullName evidence="1">Magnesium transporter MgtE intracellular domain-containing protein</fullName>
    </recommendedName>
</protein>
<proteinExistence type="predicted"/>
<dbReference type="Proteomes" id="UP000029858">
    <property type="component" value="Unassembled WGS sequence"/>
</dbReference>
<gene>
    <name evidence="2" type="ORF">IX56_15650</name>
</gene>